<dbReference type="EMBL" id="JAWDGP010003195">
    <property type="protein sequence ID" value="KAK3776622.1"/>
    <property type="molecule type" value="Genomic_DNA"/>
</dbReference>
<name>A0AAE0ZXV9_9GAST</name>
<comment type="caution">
    <text evidence="1">The sequence shown here is derived from an EMBL/GenBank/DDBJ whole genome shotgun (WGS) entry which is preliminary data.</text>
</comment>
<dbReference type="AlphaFoldDB" id="A0AAE0ZXV9"/>
<dbReference type="Proteomes" id="UP001283361">
    <property type="component" value="Unassembled WGS sequence"/>
</dbReference>
<sequence length="218" mass="23935">MVFIYSLIIEYYHKPRACAFTPITLTSAPAEARTYSLRLAALNEEAATTDKVTRTVKGHASSLHSVSPGRWDGPNTPRPGRVHNILAYVSSDEICFLGAHPYHSIVTHDNLHTPPETTRNSPLLKMLDSRTRLAQPVTSAVSPWSIYGNVNTGVRPWSPRSSFVKSCCLIDQQCGGTVEPLHGRYFVQELNGGTPPLFSRGTRSIRETFLGANGSRAS</sequence>
<accession>A0AAE0ZXV9</accession>
<organism evidence="1 2">
    <name type="scientific">Elysia crispata</name>
    <name type="common">lettuce slug</name>
    <dbReference type="NCBI Taxonomy" id="231223"/>
    <lineage>
        <taxon>Eukaryota</taxon>
        <taxon>Metazoa</taxon>
        <taxon>Spiralia</taxon>
        <taxon>Lophotrochozoa</taxon>
        <taxon>Mollusca</taxon>
        <taxon>Gastropoda</taxon>
        <taxon>Heterobranchia</taxon>
        <taxon>Euthyneura</taxon>
        <taxon>Panpulmonata</taxon>
        <taxon>Sacoglossa</taxon>
        <taxon>Placobranchoidea</taxon>
        <taxon>Plakobranchidae</taxon>
        <taxon>Elysia</taxon>
    </lineage>
</organism>
<gene>
    <name evidence="1" type="ORF">RRG08_063326</name>
</gene>
<proteinExistence type="predicted"/>
<keyword evidence="2" id="KW-1185">Reference proteome</keyword>
<evidence type="ECO:0000313" key="1">
    <source>
        <dbReference type="EMBL" id="KAK3776622.1"/>
    </source>
</evidence>
<evidence type="ECO:0000313" key="2">
    <source>
        <dbReference type="Proteomes" id="UP001283361"/>
    </source>
</evidence>
<reference evidence="1" key="1">
    <citation type="journal article" date="2023" name="G3 (Bethesda)">
        <title>A reference genome for the long-term kleptoplast-retaining sea slug Elysia crispata morphotype clarki.</title>
        <authorList>
            <person name="Eastman K.E."/>
            <person name="Pendleton A.L."/>
            <person name="Shaikh M.A."/>
            <person name="Suttiyut T."/>
            <person name="Ogas R."/>
            <person name="Tomko P."/>
            <person name="Gavelis G."/>
            <person name="Widhalm J.R."/>
            <person name="Wisecaver J.H."/>
        </authorList>
    </citation>
    <scope>NUCLEOTIDE SEQUENCE</scope>
    <source>
        <strain evidence="1">ECLA1</strain>
    </source>
</reference>
<protein>
    <submittedName>
        <fullName evidence="1">Uncharacterized protein</fullName>
    </submittedName>
</protein>